<dbReference type="OrthoDB" id="4736382at2759"/>
<feature type="region of interest" description="Disordered" evidence="1">
    <location>
        <begin position="108"/>
        <end position="150"/>
    </location>
</feature>
<evidence type="ECO:0000313" key="3">
    <source>
        <dbReference type="Proteomes" id="UP000635477"/>
    </source>
</evidence>
<reference evidence="2" key="1">
    <citation type="journal article" date="2020" name="BMC Genomics">
        <title>Correction to: Identification and distribution of gene clusters required for synthesis of sphingolipid metabolism inhibitors in diverse species of the filamentous fungus Fusarium.</title>
        <authorList>
            <person name="Kim H.S."/>
            <person name="Lohmar J.M."/>
            <person name="Busman M."/>
            <person name="Brown D.W."/>
            <person name="Naumann T.A."/>
            <person name="Divon H.H."/>
            <person name="Lysoe E."/>
            <person name="Uhlig S."/>
            <person name="Proctor R.H."/>
        </authorList>
    </citation>
    <scope>NUCLEOTIDE SEQUENCE</scope>
    <source>
        <strain evidence="2">NRRL 22465</strain>
    </source>
</reference>
<evidence type="ECO:0000313" key="2">
    <source>
        <dbReference type="EMBL" id="KAF4976968.1"/>
    </source>
</evidence>
<feature type="compositionally biased region" description="Basic residues" evidence="1">
    <location>
        <begin position="67"/>
        <end position="76"/>
    </location>
</feature>
<feature type="region of interest" description="Disordered" evidence="1">
    <location>
        <begin position="65"/>
        <end position="89"/>
    </location>
</feature>
<feature type="compositionally biased region" description="Low complexity" evidence="1">
    <location>
        <begin position="115"/>
        <end position="126"/>
    </location>
</feature>
<proteinExistence type="predicted"/>
<keyword evidence="3" id="KW-1185">Reference proteome</keyword>
<feature type="compositionally biased region" description="Polar residues" evidence="1">
    <location>
        <begin position="135"/>
        <end position="150"/>
    </location>
</feature>
<evidence type="ECO:0000256" key="1">
    <source>
        <dbReference type="SAM" id="MobiDB-lite"/>
    </source>
</evidence>
<gene>
    <name evidence="2" type="ORF">FZEAL_6439</name>
</gene>
<organism evidence="2 3">
    <name type="scientific">Fusarium zealandicum</name>
    <dbReference type="NCBI Taxonomy" id="1053134"/>
    <lineage>
        <taxon>Eukaryota</taxon>
        <taxon>Fungi</taxon>
        <taxon>Dikarya</taxon>
        <taxon>Ascomycota</taxon>
        <taxon>Pezizomycotina</taxon>
        <taxon>Sordariomycetes</taxon>
        <taxon>Hypocreomycetidae</taxon>
        <taxon>Hypocreales</taxon>
        <taxon>Nectriaceae</taxon>
        <taxon>Fusarium</taxon>
        <taxon>Fusarium staphyleae species complex</taxon>
    </lineage>
</organism>
<dbReference type="AlphaFoldDB" id="A0A8H4UIK1"/>
<comment type="caution">
    <text evidence="2">The sequence shown here is derived from an EMBL/GenBank/DDBJ whole genome shotgun (WGS) entry which is preliminary data.</text>
</comment>
<feature type="compositionally biased region" description="Low complexity" evidence="1">
    <location>
        <begin position="77"/>
        <end position="88"/>
    </location>
</feature>
<protein>
    <submittedName>
        <fullName evidence="2">Uncharacterized protein</fullName>
    </submittedName>
</protein>
<accession>A0A8H4UIK1</accession>
<dbReference type="Proteomes" id="UP000635477">
    <property type="component" value="Unassembled WGS sequence"/>
</dbReference>
<name>A0A8H4UIK1_9HYPO</name>
<dbReference type="EMBL" id="JABEYC010000471">
    <property type="protein sequence ID" value="KAF4976968.1"/>
    <property type="molecule type" value="Genomic_DNA"/>
</dbReference>
<reference evidence="2" key="2">
    <citation type="submission" date="2020-05" db="EMBL/GenBank/DDBJ databases">
        <authorList>
            <person name="Kim H.-S."/>
            <person name="Proctor R.H."/>
            <person name="Brown D.W."/>
        </authorList>
    </citation>
    <scope>NUCLEOTIDE SEQUENCE</scope>
    <source>
        <strain evidence="2">NRRL 22465</strain>
    </source>
</reference>
<sequence>MTGKPTYKPEEIHAVMEWMVNDHTNDEISSSFDRDFGRPLTDNQIRYLRNKYGKDPDFGNVLVNRPKPIRPKRRRAAASPLPEALPPAKLRRLDGLTGASAPVPSVEIASPATNQRQPPQTQPQRQILIPRTRTALPQTRQPRPSEPSQPYIFSTVKTLDAVAPSTPSRDNTYTPSAGTSQWRYQPRTTFATNFLPINPQLQHSNSTPAQDGSVTERTGSLHVAATAPQQPPYFQPTHNPYYSPRVKHETLPTNQEHTWQAGDEAAFQAGV</sequence>